<evidence type="ECO:0000313" key="3">
    <source>
        <dbReference type="Proteomes" id="UP001198893"/>
    </source>
</evidence>
<evidence type="ECO:0000256" key="1">
    <source>
        <dbReference type="SAM" id="Phobius"/>
    </source>
</evidence>
<sequence length="175" mass="20156">MLEYEIEIGKEERDALLEITLQSDVYRKRRKVVTITSVIMCIICLPSGMLSFMLGRAEMGSLFMILWAAFLYFACGGKKVQQKARLKRFYANAQKALVSGHRKYIFSEESISIKSEIAEGVNLWTAYKDWGFYENYIYIRNLSNQVILVRQSELSAEDHAWLVDLLTRHLGAVLA</sequence>
<organism evidence="2 3">
    <name type="scientific">Roseburia amylophila</name>
    <dbReference type="NCBI Taxonomy" id="2981794"/>
    <lineage>
        <taxon>Bacteria</taxon>
        <taxon>Bacillati</taxon>
        <taxon>Bacillota</taxon>
        <taxon>Clostridia</taxon>
        <taxon>Lachnospirales</taxon>
        <taxon>Lachnospiraceae</taxon>
        <taxon>Roseburia</taxon>
    </lineage>
</organism>
<keyword evidence="1" id="KW-0812">Transmembrane</keyword>
<dbReference type="EMBL" id="JAJEQW010000002">
    <property type="protein sequence ID" value="MCC2241160.1"/>
    <property type="molecule type" value="Genomic_DNA"/>
</dbReference>
<proteinExistence type="predicted"/>
<comment type="caution">
    <text evidence="2">The sequence shown here is derived from an EMBL/GenBank/DDBJ whole genome shotgun (WGS) entry which is preliminary data.</text>
</comment>
<protein>
    <recommendedName>
        <fullName evidence="4">YcxB family protein</fullName>
    </recommendedName>
</protein>
<keyword evidence="1" id="KW-1133">Transmembrane helix</keyword>
<gene>
    <name evidence="2" type="ORF">LKD47_02425</name>
</gene>
<feature type="transmembrane region" description="Helical" evidence="1">
    <location>
        <begin position="59"/>
        <end position="77"/>
    </location>
</feature>
<accession>A0AAW4W8N8</accession>
<dbReference type="RefSeq" id="WP_227709572.1">
    <property type="nucleotide sequence ID" value="NZ_JAJEQW010000002.1"/>
</dbReference>
<dbReference type="Proteomes" id="UP001198893">
    <property type="component" value="Unassembled WGS sequence"/>
</dbReference>
<keyword evidence="1" id="KW-0472">Membrane</keyword>
<dbReference type="AlphaFoldDB" id="A0AAW4W8N8"/>
<evidence type="ECO:0000313" key="2">
    <source>
        <dbReference type="EMBL" id="MCC2241160.1"/>
    </source>
</evidence>
<reference evidence="2" key="1">
    <citation type="submission" date="2021-10" db="EMBL/GenBank/DDBJ databases">
        <title>Anaerobic single-cell dispensing facilitates the cultivation of human gut bacteria.</title>
        <authorList>
            <person name="Afrizal A."/>
        </authorList>
    </citation>
    <scope>NUCLEOTIDE SEQUENCE</scope>
    <source>
        <strain evidence="2">CLA-AA-H204</strain>
    </source>
</reference>
<evidence type="ECO:0008006" key="4">
    <source>
        <dbReference type="Google" id="ProtNLM"/>
    </source>
</evidence>
<name>A0AAW4W8N8_9FIRM</name>
<feature type="transmembrane region" description="Helical" evidence="1">
    <location>
        <begin position="32"/>
        <end position="53"/>
    </location>
</feature>